<sequence>MISDDAWQFLPEDLIFSHLHFEPRRQEAHIDFSLSDFLKLRLSDDSFILYFDMLQVLIMQLYISDRLITPPSGEHPELDESDLTVFLFIRRYQWVHKSLKVGGQSVA</sequence>
<protein>
    <submittedName>
        <fullName evidence="3">Transposase_31 domain-containing protein</fullName>
    </submittedName>
</protein>
<dbReference type="AlphaFoldDB" id="A0A183FQW6"/>
<evidence type="ECO:0000313" key="3">
    <source>
        <dbReference type="WBParaSite" id="HPBE_0001016701-mRNA-1"/>
    </source>
</evidence>
<proteinExistence type="predicted"/>
<dbReference type="Proteomes" id="UP000050761">
    <property type="component" value="Unassembled WGS sequence"/>
</dbReference>
<dbReference type="EMBL" id="UZAH01026672">
    <property type="protein sequence ID" value="VDO83984.1"/>
    <property type="molecule type" value="Genomic_DNA"/>
</dbReference>
<gene>
    <name evidence="1" type="ORF">HPBE_LOCUS10168</name>
</gene>
<evidence type="ECO:0000313" key="2">
    <source>
        <dbReference type="Proteomes" id="UP000050761"/>
    </source>
</evidence>
<name>A0A183FQW6_HELPZ</name>
<organism evidence="2 3">
    <name type="scientific">Heligmosomoides polygyrus</name>
    <name type="common">Parasitic roundworm</name>
    <dbReference type="NCBI Taxonomy" id="6339"/>
    <lineage>
        <taxon>Eukaryota</taxon>
        <taxon>Metazoa</taxon>
        <taxon>Ecdysozoa</taxon>
        <taxon>Nematoda</taxon>
        <taxon>Chromadorea</taxon>
        <taxon>Rhabditida</taxon>
        <taxon>Rhabditina</taxon>
        <taxon>Rhabditomorpha</taxon>
        <taxon>Strongyloidea</taxon>
        <taxon>Heligmosomidae</taxon>
        <taxon>Heligmosomoides</taxon>
    </lineage>
</organism>
<dbReference type="WBParaSite" id="HPBE_0001016701-mRNA-1">
    <property type="protein sequence ID" value="HPBE_0001016701-mRNA-1"/>
    <property type="gene ID" value="HPBE_0001016701"/>
</dbReference>
<reference evidence="3" key="2">
    <citation type="submission" date="2019-09" db="UniProtKB">
        <authorList>
            <consortium name="WormBaseParasite"/>
        </authorList>
    </citation>
    <scope>IDENTIFICATION</scope>
</reference>
<accession>A0A3P7ZIY0</accession>
<accession>A0A183FQW6</accession>
<reference evidence="1 2" key="1">
    <citation type="submission" date="2018-11" db="EMBL/GenBank/DDBJ databases">
        <authorList>
            <consortium name="Pathogen Informatics"/>
        </authorList>
    </citation>
    <scope>NUCLEOTIDE SEQUENCE [LARGE SCALE GENOMIC DNA]</scope>
</reference>
<keyword evidence="2" id="KW-1185">Reference proteome</keyword>
<evidence type="ECO:0000313" key="1">
    <source>
        <dbReference type="EMBL" id="VDO83984.1"/>
    </source>
</evidence>
<dbReference type="OrthoDB" id="10568643at2759"/>